<sequence>MNCGPSPRGGESVENFFGLSLKIPICYRNRCVGGGDVICDLREDQRSVSEIQLF</sequence>
<name>A0A0V0Z440_TRISP</name>
<keyword evidence="2" id="KW-1185">Reference proteome</keyword>
<comment type="caution">
    <text evidence="1">The sequence shown here is derived from an EMBL/GenBank/DDBJ whole genome shotgun (WGS) entry which is preliminary data.</text>
</comment>
<evidence type="ECO:0000313" key="2">
    <source>
        <dbReference type="Proteomes" id="UP000054776"/>
    </source>
</evidence>
<gene>
    <name evidence="1" type="ORF">T01_4269</name>
</gene>
<accession>A0A0V0Z440</accession>
<dbReference type="Proteomes" id="UP000054776">
    <property type="component" value="Unassembled WGS sequence"/>
</dbReference>
<organism evidence="1 2">
    <name type="scientific">Trichinella spiralis</name>
    <name type="common">Trichina worm</name>
    <dbReference type="NCBI Taxonomy" id="6334"/>
    <lineage>
        <taxon>Eukaryota</taxon>
        <taxon>Metazoa</taxon>
        <taxon>Ecdysozoa</taxon>
        <taxon>Nematoda</taxon>
        <taxon>Enoplea</taxon>
        <taxon>Dorylaimia</taxon>
        <taxon>Trichinellida</taxon>
        <taxon>Trichinellidae</taxon>
        <taxon>Trichinella</taxon>
    </lineage>
</organism>
<proteinExistence type="predicted"/>
<dbReference type="AlphaFoldDB" id="A0A0V0Z440"/>
<evidence type="ECO:0000313" key="1">
    <source>
        <dbReference type="EMBL" id="KRY07303.1"/>
    </source>
</evidence>
<dbReference type="EMBL" id="JYDH01002815">
    <property type="protein sequence ID" value="KRY07303.1"/>
    <property type="molecule type" value="Genomic_DNA"/>
</dbReference>
<reference evidence="1 2" key="1">
    <citation type="submission" date="2015-01" db="EMBL/GenBank/DDBJ databases">
        <title>Evolution of Trichinella species and genotypes.</title>
        <authorList>
            <person name="Korhonen P.K."/>
            <person name="Edoardo P."/>
            <person name="Giuseppe L.R."/>
            <person name="Gasser R.B."/>
        </authorList>
    </citation>
    <scope>NUCLEOTIDE SEQUENCE [LARGE SCALE GENOMIC DNA]</scope>
    <source>
        <strain evidence="1">ISS3</strain>
    </source>
</reference>
<dbReference type="InParanoid" id="A0A0V0Z440"/>
<protein>
    <submittedName>
        <fullName evidence="1">Uncharacterized protein</fullName>
    </submittedName>
</protein>